<reference evidence="4" key="1">
    <citation type="submission" date="2017-06" db="EMBL/GenBank/DDBJ databases">
        <title>Genome analysis of Fimbriiglobus ruber SP5, the first member of the order Planctomycetales with confirmed chitinolytic capability.</title>
        <authorList>
            <person name="Ravin N.V."/>
            <person name="Rakitin A.L."/>
            <person name="Ivanova A.A."/>
            <person name="Beletsky A.V."/>
            <person name="Kulichevskaya I.S."/>
            <person name="Mardanov A.V."/>
            <person name="Dedysh S.N."/>
        </authorList>
    </citation>
    <scope>NUCLEOTIDE SEQUENCE [LARGE SCALE GENOMIC DNA]</scope>
    <source>
        <strain evidence="4">SP5</strain>
    </source>
</reference>
<feature type="transmembrane region" description="Helical" evidence="2">
    <location>
        <begin position="165"/>
        <end position="184"/>
    </location>
</feature>
<proteinExistence type="predicted"/>
<gene>
    <name evidence="3" type="ORF">FRUB_02577</name>
</gene>
<feature type="transmembrane region" description="Helical" evidence="2">
    <location>
        <begin position="63"/>
        <end position="81"/>
    </location>
</feature>
<comment type="caution">
    <text evidence="3">The sequence shown here is derived from an EMBL/GenBank/DDBJ whole genome shotgun (WGS) entry which is preliminary data.</text>
</comment>
<feature type="transmembrane region" description="Helical" evidence="2">
    <location>
        <begin position="40"/>
        <end position="57"/>
    </location>
</feature>
<evidence type="ECO:0000256" key="2">
    <source>
        <dbReference type="SAM" id="Phobius"/>
    </source>
</evidence>
<protein>
    <submittedName>
        <fullName evidence="3">Putative zinc-binding protein</fullName>
    </submittedName>
</protein>
<feature type="transmembrane region" description="Helical" evidence="2">
    <location>
        <begin position="12"/>
        <end position="33"/>
    </location>
</feature>
<feature type="region of interest" description="Disordered" evidence="1">
    <location>
        <begin position="188"/>
        <end position="259"/>
    </location>
</feature>
<name>A0A225DWW6_9BACT</name>
<dbReference type="Proteomes" id="UP000214646">
    <property type="component" value="Unassembled WGS sequence"/>
</dbReference>
<evidence type="ECO:0000256" key="1">
    <source>
        <dbReference type="SAM" id="MobiDB-lite"/>
    </source>
</evidence>
<keyword evidence="2" id="KW-0812">Transmembrane</keyword>
<keyword evidence="2" id="KW-1133">Transmembrane helix</keyword>
<dbReference type="EMBL" id="NIDE01000004">
    <property type="protein sequence ID" value="OWK42978.1"/>
    <property type="molecule type" value="Genomic_DNA"/>
</dbReference>
<keyword evidence="4" id="KW-1185">Reference proteome</keyword>
<feature type="compositionally biased region" description="Basic and acidic residues" evidence="1">
    <location>
        <begin position="198"/>
        <end position="238"/>
    </location>
</feature>
<keyword evidence="2" id="KW-0472">Membrane</keyword>
<dbReference type="RefSeq" id="WP_088253903.1">
    <property type="nucleotide sequence ID" value="NZ_NIDE01000004.1"/>
</dbReference>
<evidence type="ECO:0000313" key="3">
    <source>
        <dbReference type="EMBL" id="OWK42978.1"/>
    </source>
</evidence>
<accession>A0A225DWW6</accession>
<organism evidence="3 4">
    <name type="scientific">Fimbriiglobus ruber</name>
    <dbReference type="NCBI Taxonomy" id="1908690"/>
    <lineage>
        <taxon>Bacteria</taxon>
        <taxon>Pseudomonadati</taxon>
        <taxon>Planctomycetota</taxon>
        <taxon>Planctomycetia</taxon>
        <taxon>Gemmatales</taxon>
        <taxon>Gemmataceae</taxon>
        <taxon>Fimbriiglobus</taxon>
    </lineage>
</organism>
<evidence type="ECO:0000313" key="4">
    <source>
        <dbReference type="Proteomes" id="UP000214646"/>
    </source>
</evidence>
<dbReference type="AlphaFoldDB" id="A0A225DWW6"/>
<sequence>MQFIVPDVLSAARGLSFGATGFLALVGLLLWAVGWRWHRFWVVFGITLSAGVLGLGAGQAAGGQVMVVGVLVAVSAGMLALELAKVLSFATGGTAAWVAAQAVLPQAHELWAVFMAGGLIGVVLYRLWTMLCTSFVGVVVAWHALITAVDQLAPFNAPTWVGDHAAALNGGVVAVTLLGVLVQVKTSPPAEGTAGTAEDDHHDHDEHHGHDDHDSHDDHGHDHHDKHHHDDHGHDGHGKSHKQVKGSWLGRMVHGRKAA</sequence>